<sequence length="182" mass="20443">MSRIWHLDDYKVSTTRELQEKVQRQKELEEKQRTALKEYQYKFGKIRGWTPESPESTTPTQPESSSHSTNKELSSTPLPASISSTSMEYSSPPSVAENTVSPIGVNRTLEFSKLSSPSRNQVEKPKLFQNLSFDVPVTTATAGQNMSIVSSHSRNQRVEEAEGGSFSPKRAVVGKLRRFVCF</sequence>
<dbReference type="OrthoDB" id="10538480at2759"/>
<accession>A0A9C7UUT2</accession>
<comment type="caution">
    <text evidence="2">The sequence shown here is derived from an EMBL/GenBank/DDBJ whole genome shotgun (WGS) entry which is preliminary data.</text>
</comment>
<dbReference type="Proteomes" id="UP001061958">
    <property type="component" value="Unassembled WGS sequence"/>
</dbReference>
<feature type="region of interest" description="Disordered" evidence="1">
    <location>
        <begin position="15"/>
        <end position="34"/>
    </location>
</feature>
<dbReference type="AlphaFoldDB" id="A0A9C7UUT2"/>
<feature type="compositionally biased region" description="Basic and acidic residues" evidence="1">
    <location>
        <begin position="17"/>
        <end position="34"/>
    </location>
</feature>
<dbReference type="EMBL" id="BQMJ01000074">
    <property type="protein sequence ID" value="GJQ15745.1"/>
    <property type="molecule type" value="Genomic_DNA"/>
</dbReference>
<gene>
    <name evidence="2" type="ORF">GpartN1_g7536.t1</name>
</gene>
<feature type="region of interest" description="Disordered" evidence="1">
    <location>
        <begin position="47"/>
        <end position="101"/>
    </location>
</feature>
<protein>
    <submittedName>
        <fullName evidence="2">Uncharacterized protein</fullName>
    </submittedName>
</protein>
<evidence type="ECO:0000313" key="2">
    <source>
        <dbReference type="EMBL" id="GJQ15745.1"/>
    </source>
</evidence>
<organism evidence="2 3">
    <name type="scientific">Galdieria partita</name>
    <dbReference type="NCBI Taxonomy" id="83374"/>
    <lineage>
        <taxon>Eukaryota</taxon>
        <taxon>Rhodophyta</taxon>
        <taxon>Bangiophyceae</taxon>
        <taxon>Galdieriales</taxon>
        <taxon>Galdieriaceae</taxon>
        <taxon>Galdieria</taxon>
    </lineage>
</organism>
<keyword evidence="3" id="KW-1185">Reference proteome</keyword>
<feature type="compositionally biased region" description="Low complexity" evidence="1">
    <location>
        <begin position="81"/>
        <end position="94"/>
    </location>
</feature>
<reference evidence="2" key="2">
    <citation type="submission" date="2022-01" db="EMBL/GenBank/DDBJ databases">
        <authorList>
            <person name="Hirooka S."/>
            <person name="Miyagishima S.Y."/>
        </authorList>
    </citation>
    <scope>NUCLEOTIDE SEQUENCE</scope>
    <source>
        <strain evidence="2">NBRC 102759</strain>
    </source>
</reference>
<name>A0A9C7UUT2_9RHOD</name>
<evidence type="ECO:0000256" key="1">
    <source>
        <dbReference type="SAM" id="MobiDB-lite"/>
    </source>
</evidence>
<reference evidence="2" key="1">
    <citation type="journal article" date="2022" name="Proc. Natl. Acad. Sci. U.S.A.">
        <title>Life cycle and functional genomics of the unicellular red alga Galdieria for elucidating algal and plant evolution and industrial use.</title>
        <authorList>
            <person name="Hirooka S."/>
            <person name="Itabashi T."/>
            <person name="Ichinose T.M."/>
            <person name="Onuma R."/>
            <person name="Fujiwara T."/>
            <person name="Yamashita S."/>
            <person name="Jong L.W."/>
            <person name="Tomita R."/>
            <person name="Iwane A.H."/>
            <person name="Miyagishima S.Y."/>
        </authorList>
    </citation>
    <scope>NUCLEOTIDE SEQUENCE</scope>
    <source>
        <strain evidence="2">NBRC 102759</strain>
    </source>
</reference>
<feature type="compositionally biased region" description="Low complexity" evidence="1">
    <location>
        <begin position="50"/>
        <end position="68"/>
    </location>
</feature>
<evidence type="ECO:0000313" key="3">
    <source>
        <dbReference type="Proteomes" id="UP001061958"/>
    </source>
</evidence>
<proteinExistence type="predicted"/>